<dbReference type="Proteomes" id="UP001161247">
    <property type="component" value="Chromosome 1"/>
</dbReference>
<reference evidence="1" key="1">
    <citation type="submission" date="2023-03" db="EMBL/GenBank/DDBJ databases">
        <authorList>
            <person name="Julca I."/>
        </authorList>
    </citation>
    <scope>NUCLEOTIDE SEQUENCE</scope>
</reference>
<dbReference type="PANTHER" id="PTHR37610:SF40">
    <property type="entry name" value="OS01G0909600 PROTEIN"/>
    <property type="match status" value="1"/>
</dbReference>
<name>A0AAV1C5N8_OLDCO</name>
<evidence type="ECO:0000313" key="2">
    <source>
        <dbReference type="Proteomes" id="UP001161247"/>
    </source>
</evidence>
<sequence>MAMVTTLNAKAKLGFVTGTCIKPPENTIAHLRWSRANSMIRSWILNAIDSSHVSSFMFIEDAKQLWDIIALRCGKIKGSLVYQLRRELTLVKQGEMNMIEYYNKLNKLWAEYNQWRPPIACKFNGNNSLKHKLQRIRCISY</sequence>
<accession>A0AAV1C5N8</accession>
<gene>
    <name evidence="1" type="ORF">OLC1_LOCUS2613</name>
</gene>
<dbReference type="EMBL" id="OX459118">
    <property type="protein sequence ID" value="CAI9090453.1"/>
    <property type="molecule type" value="Genomic_DNA"/>
</dbReference>
<organism evidence="1 2">
    <name type="scientific">Oldenlandia corymbosa var. corymbosa</name>
    <dbReference type="NCBI Taxonomy" id="529605"/>
    <lineage>
        <taxon>Eukaryota</taxon>
        <taxon>Viridiplantae</taxon>
        <taxon>Streptophyta</taxon>
        <taxon>Embryophyta</taxon>
        <taxon>Tracheophyta</taxon>
        <taxon>Spermatophyta</taxon>
        <taxon>Magnoliopsida</taxon>
        <taxon>eudicotyledons</taxon>
        <taxon>Gunneridae</taxon>
        <taxon>Pentapetalae</taxon>
        <taxon>asterids</taxon>
        <taxon>lamiids</taxon>
        <taxon>Gentianales</taxon>
        <taxon>Rubiaceae</taxon>
        <taxon>Rubioideae</taxon>
        <taxon>Spermacoceae</taxon>
        <taxon>Hedyotis-Oldenlandia complex</taxon>
        <taxon>Oldenlandia</taxon>
    </lineage>
</organism>
<proteinExistence type="predicted"/>
<evidence type="ECO:0000313" key="1">
    <source>
        <dbReference type="EMBL" id="CAI9090453.1"/>
    </source>
</evidence>
<dbReference type="PANTHER" id="PTHR37610">
    <property type="entry name" value="CCHC-TYPE DOMAIN-CONTAINING PROTEIN"/>
    <property type="match status" value="1"/>
</dbReference>
<dbReference type="AlphaFoldDB" id="A0AAV1C5N8"/>
<keyword evidence="2" id="KW-1185">Reference proteome</keyword>
<protein>
    <submittedName>
        <fullName evidence="1">OLC1v1025230C1</fullName>
    </submittedName>
</protein>